<keyword evidence="2" id="KW-0812">Transmembrane</keyword>
<gene>
    <name evidence="3" type="ORF">DVH24_035630</name>
</gene>
<name>A0A498JTT9_MALDO</name>
<protein>
    <submittedName>
        <fullName evidence="3">Uncharacterized protein</fullName>
    </submittedName>
</protein>
<evidence type="ECO:0000313" key="4">
    <source>
        <dbReference type="Proteomes" id="UP000290289"/>
    </source>
</evidence>
<organism evidence="3 4">
    <name type="scientific">Malus domestica</name>
    <name type="common">Apple</name>
    <name type="synonym">Pyrus malus</name>
    <dbReference type="NCBI Taxonomy" id="3750"/>
    <lineage>
        <taxon>Eukaryota</taxon>
        <taxon>Viridiplantae</taxon>
        <taxon>Streptophyta</taxon>
        <taxon>Embryophyta</taxon>
        <taxon>Tracheophyta</taxon>
        <taxon>Spermatophyta</taxon>
        <taxon>Magnoliopsida</taxon>
        <taxon>eudicotyledons</taxon>
        <taxon>Gunneridae</taxon>
        <taxon>Pentapetalae</taxon>
        <taxon>rosids</taxon>
        <taxon>fabids</taxon>
        <taxon>Rosales</taxon>
        <taxon>Rosaceae</taxon>
        <taxon>Amygdaloideae</taxon>
        <taxon>Maleae</taxon>
        <taxon>Malus</taxon>
    </lineage>
</organism>
<evidence type="ECO:0000256" key="2">
    <source>
        <dbReference type="SAM" id="Phobius"/>
    </source>
</evidence>
<evidence type="ECO:0000313" key="3">
    <source>
        <dbReference type="EMBL" id="RXH96962.1"/>
    </source>
</evidence>
<keyword evidence="4" id="KW-1185">Reference proteome</keyword>
<keyword evidence="2" id="KW-0472">Membrane</keyword>
<proteinExistence type="predicted"/>
<feature type="transmembrane region" description="Helical" evidence="2">
    <location>
        <begin position="82"/>
        <end position="102"/>
    </location>
</feature>
<keyword evidence="2" id="KW-1133">Transmembrane helix</keyword>
<feature type="region of interest" description="Disordered" evidence="1">
    <location>
        <begin position="1"/>
        <end position="76"/>
    </location>
</feature>
<feature type="compositionally biased region" description="Low complexity" evidence="1">
    <location>
        <begin position="41"/>
        <end position="55"/>
    </location>
</feature>
<dbReference type="AlphaFoldDB" id="A0A498JTT9"/>
<sequence>MQRQSLGGSPSKLHQAHGGPKDQTLTVDDSPNRIKDLLAFSTTASSSSSSSISAAYEDDEDHKASKPHRLSSPPSIAPHKSIHVIPVLTLLCFLILFLFSHVPSQSDLAQFNGFTKLPGSAKRVVSADSEIDGIGRFIDIRKSDVLAIRSLRNLQDTQTQNLVPRSRSHRKVADF</sequence>
<accession>A0A498JTT9</accession>
<dbReference type="PANTHER" id="PTHR35297">
    <property type="entry name" value="PROTEIN, PUTATIVE-RELATED"/>
    <property type="match status" value="1"/>
</dbReference>
<dbReference type="EMBL" id="RDQH01000332">
    <property type="protein sequence ID" value="RXH96962.1"/>
    <property type="molecule type" value="Genomic_DNA"/>
</dbReference>
<comment type="caution">
    <text evidence="3">The sequence shown here is derived from an EMBL/GenBank/DDBJ whole genome shotgun (WGS) entry which is preliminary data.</text>
</comment>
<dbReference type="PANTHER" id="PTHR35297:SF2">
    <property type="entry name" value="PROTEIN, PUTATIVE-RELATED"/>
    <property type="match status" value="1"/>
</dbReference>
<reference evidence="3 4" key="1">
    <citation type="submission" date="2018-10" db="EMBL/GenBank/DDBJ databases">
        <title>A high-quality apple genome assembly.</title>
        <authorList>
            <person name="Hu J."/>
        </authorList>
    </citation>
    <scope>NUCLEOTIDE SEQUENCE [LARGE SCALE GENOMIC DNA]</scope>
    <source>
        <strain evidence="4">cv. HFTH1</strain>
        <tissue evidence="3">Young leaf</tissue>
    </source>
</reference>
<evidence type="ECO:0000256" key="1">
    <source>
        <dbReference type="SAM" id="MobiDB-lite"/>
    </source>
</evidence>
<dbReference type="Proteomes" id="UP000290289">
    <property type="component" value="Chromosome 6"/>
</dbReference>